<comment type="caution">
    <text evidence="2">The sequence shown here is derived from an EMBL/GenBank/DDBJ whole genome shotgun (WGS) entry which is preliminary data.</text>
</comment>
<dbReference type="EMBL" id="PNYC01000005">
    <property type="protein sequence ID" value="PMS36966.1"/>
    <property type="molecule type" value="Genomic_DNA"/>
</dbReference>
<accession>A0A2N7X5C8</accession>
<evidence type="ECO:0000256" key="1">
    <source>
        <dbReference type="SAM" id="MobiDB-lite"/>
    </source>
</evidence>
<dbReference type="Proteomes" id="UP000235777">
    <property type="component" value="Unassembled WGS sequence"/>
</dbReference>
<evidence type="ECO:0000313" key="3">
    <source>
        <dbReference type="Proteomes" id="UP000235777"/>
    </source>
</evidence>
<proteinExistence type="predicted"/>
<reference evidence="2 3" key="1">
    <citation type="submission" date="2018-01" db="EMBL/GenBank/DDBJ databases">
        <title>Whole genome analyses suggest that Burkholderia sensu lato contains two further novel genera in the rhizoxinica-symbiotica group Mycetohabitans gen. nov., and Trinickia gen. nov.: implications for the evolution of diazotrophy and nodulation in the Burkholderiaceae.</title>
        <authorList>
            <person name="Estrada-de los Santos P."/>
            <person name="Palmer M."/>
            <person name="Chavez-Ramirez B."/>
            <person name="Beukes C."/>
            <person name="Steenkamp E.T."/>
            <person name="Hirsch A.M."/>
            <person name="Manyaka P."/>
            <person name="Maluk M."/>
            <person name="Lafos M."/>
            <person name="Crook M."/>
            <person name="Gross E."/>
            <person name="Simon M.F."/>
            <person name="Bueno dos Reis Junior F."/>
            <person name="Poole P.S."/>
            <person name="Venter S.N."/>
            <person name="James E.K."/>
        </authorList>
    </citation>
    <scope>NUCLEOTIDE SEQUENCE [LARGE SCALE GENOMIC DNA]</scope>
    <source>
        <strain evidence="2 3">JPY 581</strain>
    </source>
</reference>
<name>A0A2N7X5C8_9BURK</name>
<gene>
    <name evidence="2" type="ORF">C0Z20_09530</name>
</gene>
<protein>
    <submittedName>
        <fullName evidence="2">Uncharacterized protein</fullName>
    </submittedName>
</protein>
<evidence type="ECO:0000313" key="2">
    <source>
        <dbReference type="EMBL" id="PMS36966.1"/>
    </source>
</evidence>
<sequence length="73" mass="7840">MCKARANREWARVARTDLAYGGGAVSGLRAMMVHGAPAYVSWRCVVRCGDASMRSNGESNDRPSAAALTPQRN</sequence>
<feature type="region of interest" description="Disordered" evidence="1">
    <location>
        <begin position="52"/>
        <end position="73"/>
    </location>
</feature>
<dbReference type="AlphaFoldDB" id="A0A2N7X5C8"/>
<keyword evidence="3" id="KW-1185">Reference proteome</keyword>
<organism evidence="2 3">
    <name type="scientific">Trinickia symbiotica</name>
    <dbReference type="NCBI Taxonomy" id="863227"/>
    <lineage>
        <taxon>Bacteria</taxon>
        <taxon>Pseudomonadati</taxon>
        <taxon>Pseudomonadota</taxon>
        <taxon>Betaproteobacteria</taxon>
        <taxon>Burkholderiales</taxon>
        <taxon>Burkholderiaceae</taxon>
        <taxon>Trinickia</taxon>
    </lineage>
</organism>